<evidence type="ECO:0000256" key="2">
    <source>
        <dbReference type="ARBA" id="ARBA00007614"/>
    </source>
</evidence>
<dbReference type="GO" id="GO:0005524">
    <property type="term" value="F:ATP binding"/>
    <property type="evidence" value="ECO:0007669"/>
    <property type="project" value="UniProtKB-KW"/>
</dbReference>
<dbReference type="Gene3D" id="3.40.1160.10">
    <property type="entry name" value="Acetylglutamate kinase-like"/>
    <property type="match status" value="1"/>
</dbReference>
<accession>A0A1G2RV37</accession>
<evidence type="ECO:0000313" key="13">
    <source>
        <dbReference type="Proteomes" id="UP000178222"/>
    </source>
</evidence>
<keyword evidence="7" id="KW-0418">Kinase</keyword>
<dbReference type="EMBL" id="MHUL01000027">
    <property type="protein sequence ID" value="OHA76726.1"/>
    <property type="molecule type" value="Genomic_DNA"/>
</dbReference>
<dbReference type="Proteomes" id="UP000178222">
    <property type="component" value="Unassembled WGS sequence"/>
</dbReference>
<proteinExistence type="inferred from homology"/>
<evidence type="ECO:0000256" key="5">
    <source>
        <dbReference type="ARBA" id="ARBA00022679"/>
    </source>
</evidence>
<protein>
    <recommendedName>
        <fullName evidence="3">UMP kinase</fullName>
        <ecNumber evidence="3">2.7.4.22</ecNumber>
    </recommendedName>
    <alternativeName>
        <fullName evidence="10">Uridine monophosphate kinase</fullName>
    </alternativeName>
</protein>
<evidence type="ECO:0000256" key="8">
    <source>
        <dbReference type="ARBA" id="ARBA00022840"/>
    </source>
</evidence>
<evidence type="ECO:0000256" key="9">
    <source>
        <dbReference type="ARBA" id="ARBA00022975"/>
    </source>
</evidence>
<dbReference type="PANTHER" id="PTHR42833:SF4">
    <property type="entry name" value="URIDYLATE KINASE PUMPKIN, CHLOROPLASTIC"/>
    <property type="match status" value="1"/>
</dbReference>
<dbReference type="InterPro" id="IPR036393">
    <property type="entry name" value="AceGlu_kinase-like_sf"/>
</dbReference>
<dbReference type="GO" id="GO:0006225">
    <property type="term" value="P:UDP biosynthetic process"/>
    <property type="evidence" value="ECO:0007669"/>
    <property type="project" value="TreeGrafter"/>
</dbReference>
<dbReference type="Pfam" id="PF00696">
    <property type="entry name" value="AA_kinase"/>
    <property type="match status" value="1"/>
</dbReference>
<name>A0A1G2RV37_9BACT</name>
<dbReference type="EC" id="2.7.4.22" evidence="3"/>
<evidence type="ECO:0000256" key="10">
    <source>
        <dbReference type="ARBA" id="ARBA00032092"/>
    </source>
</evidence>
<comment type="similarity">
    <text evidence="2">Belongs to the UMP kinase family.</text>
</comment>
<evidence type="ECO:0000256" key="4">
    <source>
        <dbReference type="ARBA" id="ARBA00022490"/>
    </source>
</evidence>
<dbReference type="InterPro" id="IPR011818">
    <property type="entry name" value="Uridylate_kinase_arch/spir"/>
</dbReference>
<feature type="domain" description="Aspartate/glutamate/uridylate kinase" evidence="11">
    <location>
        <begin position="6"/>
        <end position="209"/>
    </location>
</feature>
<evidence type="ECO:0000256" key="3">
    <source>
        <dbReference type="ARBA" id="ARBA00012899"/>
    </source>
</evidence>
<evidence type="ECO:0000256" key="7">
    <source>
        <dbReference type="ARBA" id="ARBA00022777"/>
    </source>
</evidence>
<dbReference type="NCBIfam" id="TIGR02076">
    <property type="entry name" value="pyrH_arch"/>
    <property type="match status" value="1"/>
</dbReference>
<keyword evidence="5" id="KW-0808">Transferase</keyword>
<dbReference type="SUPFAM" id="SSF53633">
    <property type="entry name" value="Carbamate kinase-like"/>
    <property type="match status" value="1"/>
</dbReference>
<reference evidence="12 13" key="1">
    <citation type="journal article" date="2016" name="Nat. Commun.">
        <title>Thousands of microbial genomes shed light on interconnected biogeochemical processes in an aquifer system.</title>
        <authorList>
            <person name="Anantharaman K."/>
            <person name="Brown C.T."/>
            <person name="Hug L.A."/>
            <person name="Sharon I."/>
            <person name="Castelle C.J."/>
            <person name="Probst A.J."/>
            <person name="Thomas B.C."/>
            <person name="Singh A."/>
            <person name="Wilkins M.J."/>
            <person name="Karaoz U."/>
            <person name="Brodie E.L."/>
            <person name="Williams K.H."/>
            <person name="Hubbard S.S."/>
            <person name="Banfield J.F."/>
        </authorList>
    </citation>
    <scope>NUCLEOTIDE SEQUENCE [LARGE SCALE GENOMIC DNA]</scope>
</reference>
<evidence type="ECO:0000259" key="11">
    <source>
        <dbReference type="Pfam" id="PF00696"/>
    </source>
</evidence>
<comment type="caution">
    <text evidence="12">The sequence shown here is derived from an EMBL/GenBank/DDBJ whole genome shotgun (WGS) entry which is preliminary data.</text>
</comment>
<keyword evidence="9" id="KW-0665">Pyrimidine biosynthesis</keyword>
<organism evidence="12 13">
    <name type="scientific">Candidatus Wildermuthbacteria bacterium RIFCSPLOWO2_02_FULL_47_9c</name>
    <dbReference type="NCBI Taxonomy" id="1802466"/>
    <lineage>
        <taxon>Bacteria</taxon>
        <taxon>Candidatus Wildermuthiibacteriota</taxon>
    </lineage>
</organism>
<evidence type="ECO:0000256" key="1">
    <source>
        <dbReference type="ARBA" id="ARBA00004791"/>
    </source>
</evidence>
<sequence>MKSSYVVIHLGGSVVVPHMTDEGGINTSFLKEFLKFMRRQIAGPRRFIIVIGGGKVCRVYQRSARRVQKISNWDLDWIGIHAARLNAHLLRTIFVKEAYPVIIDHDPLEEEVEMMKHSNRSLFIASAWRPGWSTDYVAVRLAEKFGANNVIIAKDTPFVYDADPRKNKDAKALKKISWKAYKKIIPSAWTPGLSTPVDPIATRLAEKIKVTAKVLEATDLKNFKAAIDGKSFEGTVITP</sequence>
<keyword evidence="4" id="KW-0963">Cytoplasm</keyword>
<dbReference type="InterPro" id="IPR001048">
    <property type="entry name" value="Asp/Glu/Uridylate_kinase"/>
</dbReference>
<dbReference type="PANTHER" id="PTHR42833">
    <property type="entry name" value="URIDYLATE KINASE"/>
    <property type="match status" value="1"/>
</dbReference>
<gene>
    <name evidence="12" type="ORF">A3J30_01910</name>
</gene>
<evidence type="ECO:0000313" key="12">
    <source>
        <dbReference type="EMBL" id="OHA76726.1"/>
    </source>
</evidence>
<dbReference type="AlphaFoldDB" id="A0A1G2RV37"/>
<keyword evidence="6" id="KW-0547">Nucleotide-binding</keyword>
<evidence type="ECO:0000256" key="6">
    <source>
        <dbReference type="ARBA" id="ARBA00022741"/>
    </source>
</evidence>
<keyword evidence="8" id="KW-0067">ATP-binding</keyword>
<comment type="pathway">
    <text evidence="1">Pyrimidine metabolism; CTP biosynthesis via de novo pathway; UDP from UMP (UMPK route): step 1/1.</text>
</comment>
<dbReference type="GO" id="GO:0033862">
    <property type="term" value="F:UMP kinase activity"/>
    <property type="evidence" value="ECO:0007669"/>
    <property type="project" value="UniProtKB-EC"/>
</dbReference>